<keyword evidence="1" id="KW-0560">Oxidoreductase</keyword>
<dbReference type="Pfam" id="PF00106">
    <property type="entry name" value="adh_short"/>
    <property type="match status" value="1"/>
</dbReference>
<dbReference type="OrthoDB" id="2898509at2759"/>
<dbReference type="PANTHER" id="PTHR47534:SF3">
    <property type="entry name" value="ALCOHOL DEHYDROGENASE-LIKE C-TERMINAL DOMAIN-CONTAINING PROTEIN"/>
    <property type="match status" value="1"/>
</dbReference>
<dbReference type="GO" id="GO:0016491">
    <property type="term" value="F:oxidoreductase activity"/>
    <property type="evidence" value="ECO:0007669"/>
    <property type="project" value="UniProtKB-KW"/>
</dbReference>
<dbReference type="OMA" id="YSRMRFV"/>
<reference evidence="2 3" key="1">
    <citation type="submission" date="2018-05" db="EMBL/GenBank/DDBJ databases">
        <title>Draft genome sequence of Scytalidium lignicola DSM 105466, a ubiquitous saprotrophic fungus.</title>
        <authorList>
            <person name="Buettner E."/>
            <person name="Gebauer A.M."/>
            <person name="Hofrichter M."/>
            <person name="Liers C."/>
            <person name="Kellner H."/>
        </authorList>
    </citation>
    <scope>NUCLEOTIDE SEQUENCE [LARGE SCALE GENOMIC DNA]</scope>
    <source>
        <strain evidence="2 3">DSM 105466</strain>
    </source>
</reference>
<dbReference type="Gene3D" id="3.40.50.720">
    <property type="entry name" value="NAD(P)-binding Rossmann-like Domain"/>
    <property type="match status" value="1"/>
</dbReference>
<evidence type="ECO:0000256" key="1">
    <source>
        <dbReference type="ARBA" id="ARBA00023002"/>
    </source>
</evidence>
<feature type="non-terminal residue" evidence="2">
    <location>
        <position position="1"/>
    </location>
</feature>
<protein>
    <submittedName>
        <fullName evidence="2">Uncharacterized protein</fullName>
    </submittedName>
</protein>
<proteinExistence type="predicted"/>
<keyword evidence="3" id="KW-1185">Reference proteome</keyword>
<dbReference type="STRING" id="5539.A0A3E2H0I9"/>
<name>A0A3E2H0I9_SCYLI</name>
<evidence type="ECO:0000313" key="2">
    <source>
        <dbReference type="EMBL" id="RFU26899.1"/>
    </source>
</evidence>
<dbReference type="InterPro" id="IPR052228">
    <property type="entry name" value="Sec_Metab_Biosynth_Oxidored"/>
</dbReference>
<dbReference type="Proteomes" id="UP000258309">
    <property type="component" value="Unassembled WGS sequence"/>
</dbReference>
<gene>
    <name evidence="2" type="ORF">B7463_g9453</name>
</gene>
<accession>A0A3E2H0I9</accession>
<sequence>MVSLKDIRSSNAIFKSTSPSGLTAVFVGATSGIGQATVKQLAKTANAPNVYIVGRSETAAAEQLDELRSLNPKGTFNFIEAQVSLMKEVDRVCDEIKSKEKKIDILFVSPGYITMGAKEETQEGIDTLHALRYYARLRFIYNLLPLLNASPSARVISILAAGKEKPLDTTDLEVRHNYDAIKAAGVATTQMTLALEELARENPSIAFIHKFPGLVNTGVIARFLTNSAAGIWFLPAMFAKWVLLPVVNLFITTPDEAGERGLFIATSSRYPPAEPKEGRFSVPLPAGVQVARSSIVRDGKGNGVYRLGEVDESAPDSGEENVEWRAGDAGKIVWESTLTTWERALGRSA</sequence>
<evidence type="ECO:0000313" key="3">
    <source>
        <dbReference type="Proteomes" id="UP000258309"/>
    </source>
</evidence>
<dbReference type="EMBL" id="NCSJ02000234">
    <property type="protein sequence ID" value="RFU26899.1"/>
    <property type="molecule type" value="Genomic_DNA"/>
</dbReference>
<dbReference type="AlphaFoldDB" id="A0A3E2H0I9"/>
<comment type="caution">
    <text evidence="2">The sequence shown here is derived from an EMBL/GenBank/DDBJ whole genome shotgun (WGS) entry which is preliminary data.</text>
</comment>
<dbReference type="InterPro" id="IPR002347">
    <property type="entry name" value="SDR_fam"/>
</dbReference>
<dbReference type="PANTHER" id="PTHR47534">
    <property type="entry name" value="YALI0E05731P"/>
    <property type="match status" value="1"/>
</dbReference>
<organism evidence="2 3">
    <name type="scientific">Scytalidium lignicola</name>
    <name type="common">Hyphomycete</name>
    <dbReference type="NCBI Taxonomy" id="5539"/>
    <lineage>
        <taxon>Eukaryota</taxon>
        <taxon>Fungi</taxon>
        <taxon>Dikarya</taxon>
        <taxon>Ascomycota</taxon>
        <taxon>Pezizomycotina</taxon>
        <taxon>Leotiomycetes</taxon>
        <taxon>Leotiomycetes incertae sedis</taxon>
        <taxon>Scytalidium</taxon>
    </lineage>
</organism>
<dbReference type="SUPFAM" id="SSF51735">
    <property type="entry name" value="NAD(P)-binding Rossmann-fold domains"/>
    <property type="match status" value="1"/>
</dbReference>
<feature type="non-terminal residue" evidence="2">
    <location>
        <position position="349"/>
    </location>
</feature>
<dbReference type="InterPro" id="IPR036291">
    <property type="entry name" value="NAD(P)-bd_dom_sf"/>
</dbReference>